<organism evidence="1 2">
    <name type="scientific">Lentilactobacillus parafarraginis</name>
    <dbReference type="NCBI Taxonomy" id="390842"/>
    <lineage>
        <taxon>Bacteria</taxon>
        <taxon>Bacillati</taxon>
        <taxon>Bacillota</taxon>
        <taxon>Bacilli</taxon>
        <taxon>Lactobacillales</taxon>
        <taxon>Lactobacillaceae</taxon>
        <taxon>Lentilactobacillus</taxon>
    </lineage>
</organism>
<dbReference type="Proteomes" id="UP000305100">
    <property type="component" value="Unassembled WGS sequence"/>
</dbReference>
<gene>
    <name evidence="1" type="ORF">FEZ41_08760</name>
</gene>
<protein>
    <submittedName>
        <fullName evidence="1">Uncharacterized protein</fullName>
    </submittedName>
</protein>
<name>A0A5R9CTA5_9LACO</name>
<proteinExistence type="predicted"/>
<sequence>MIGFANVICEHVLSTVLWITKIRLDIFQKNAGALIHRKSYQPVDNYVDNLFITRPFYTANHHEEI</sequence>
<comment type="caution">
    <text evidence="1">The sequence shown here is derived from an EMBL/GenBank/DDBJ whole genome shotgun (WGS) entry which is preliminary data.</text>
</comment>
<evidence type="ECO:0000313" key="1">
    <source>
        <dbReference type="EMBL" id="TLQ18666.1"/>
    </source>
</evidence>
<dbReference type="AlphaFoldDB" id="A0A5R9CTA5"/>
<evidence type="ECO:0000313" key="2">
    <source>
        <dbReference type="Proteomes" id="UP000305100"/>
    </source>
</evidence>
<dbReference type="OrthoDB" id="2328050at2"/>
<dbReference type="EMBL" id="VBSX01000019">
    <property type="protein sequence ID" value="TLQ18666.1"/>
    <property type="molecule type" value="Genomic_DNA"/>
</dbReference>
<reference evidence="1 2" key="1">
    <citation type="submission" date="2019-05" db="EMBL/GenBank/DDBJ databases">
        <title>The metagenome of a microbial culture collection derived from dairy environment covers the genomic content of the human microbiome.</title>
        <authorList>
            <person name="Roder T."/>
            <person name="Wuthrich D."/>
            <person name="Sattari Z."/>
            <person name="Von Ah U."/>
            <person name="Bar C."/>
            <person name="Ronchi F."/>
            <person name="Macpherson A.J."/>
            <person name="Ganal-Vonarburg S.C."/>
            <person name="Bruggmann R."/>
            <person name="Vergeres G."/>
        </authorList>
    </citation>
    <scope>NUCLEOTIDE SEQUENCE [LARGE SCALE GENOMIC DNA]</scope>
    <source>
        <strain evidence="1 2">FAM 1079</strain>
    </source>
</reference>
<accession>A0A5R9CTA5</accession>